<organism evidence="1 2">
    <name type="scientific">Sphingomonas cavernae</name>
    <dbReference type="NCBI Taxonomy" id="2320861"/>
    <lineage>
        <taxon>Bacteria</taxon>
        <taxon>Pseudomonadati</taxon>
        <taxon>Pseudomonadota</taxon>
        <taxon>Alphaproteobacteria</taxon>
        <taxon>Sphingomonadales</taxon>
        <taxon>Sphingomonadaceae</taxon>
        <taxon>Sphingomonas</taxon>
    </lineage>
</organism>
<gene>
    <name evidence="1" type="ORF">D3876_07020</name>
</gene>
<evidence type="ECO:0000313" key="2">
    <source>
        <dbReference type="Proteomes" id="UP000286100"/>
    </source>
</evidence>
<comment type="caution">
    <text evidence="1">The sequence shown here is derived from an EMBL/GenBank/DDBJ whole genome shotgun (WGS) entry which is preliminary data.</text>
</comment>
<dbReference type="InterPro" id="IPR011473">
    <property type="entry name" value="DUF1579"/>
</dbReference>
<reference evidence="1 2" key="1">
    <citation type="submission" date="2018-09" db="EMBL/GenBank/DDBJ databases">
        <authorList>
            <person name="Zhu H."/>
        </authorList>
    </citation>
    <scope>NUCLEOTIDE SEQUENCE [LARGE SCALE GENOMIC DNA]</scope>
    <source>
        <strain evidence="1 2">K2R01-6</strain>
    </source>
</reference>
<evidence type="ECO:0000313" key="1">
    <source>
        <dbReference type="EMBL" id="RJF94010.1"/>
    </source>
</evidence>
<dbReference type="OrthoDB" id="7595164at2"/>
<dbReference type="Proteomes" id="UP000286100">
    <property type="component" value="Unassembled WGS sequence"/>
</dbReference>
<protein>
    <submittedName>
        <fullName evidence="1">DUF1579 domain-containing protein</fullName>
    </submittedName>
</protein>
<proteinExistence type="predicted"/>
<keyword evidence="2" id="KW-1185">Reference proteome</keyword>
<sequence>MPFFALHPHAFLANRPSRRAGRYASPIGCWEWGVSSRVGRAAVAICRTDCAHGMQATMSRGDRLGRDDMRYGSAAAVLIALGLASAGGAQEPAKTEAGPTVQAPPKLSAGQRKYQSIFPVNVPDEVLEPLKAEEGVWDADVELYVGDIAKQPIRKKGVQTNRLASKGNAMLNAFRYDDGSYEGTGMWGWDAYTNRYTGVWIDSDTHLVRHDIGYYDLQSRIFRWEADTMQPDGVTTRMRIVQQFKGDVRTFQIDVMDAKTGLFKKLIYMTFTRRAAP</sequence>
<name>A0A418WRX2_9SPHN</name>
<dbReference type="EMBL" id="QYUM01000002">
    <property type="protein sequence ID" value="RJF94010.1"/>
    <property type="molecule type" value="Genomic_DNA"/>
</dbReference>
<accession>A0A418WRX2</accession>
<dbReference type="AlphaFoldDB" id="A0A418WRX2"/>
<dbReference type="Pfam" id="PF07617">
    <property type="entry name" value="DUF1579"/>
    <property type="match status" value="1"/>
</dbReference>